<dbReference type="GO" id="GO:0016779">
    <property type="term" value="F:nucleotidyltransferase activity"/>
    <property type="evidence" value="ECO:0007669"/>
    <property type="project" value="UniProtKB-ARBA"/>
</dbReference>
<name>B8D0E4_HALOH</name>
<dbReference type="SUPFAM" id="SSF53448">
    <property type="entry name" value="Nucleotide-diphospho-sugar transferases"/>
    <property type="match status" value="1"/>
</dbReference>
<keyword evidence="3" id="KW-1185">Reference proteome</keyword>
<dbReference type="Pfam" id="PF12804">
    <property type="entry name" value="NTP_transf_3"/>
    <property type="match status" value="1"/>
</dbReference>
<proteinExistence type="predicted"/>
<accession>B8D0E4</accession>
<evidence type="ECO:0000259" key="1">
    <source>
        <dbReference type="Pfam" id="PF12804"/>
    </source>
</evidence>
<sequence>MTVDVLILAGAPNKGALKKITPEEHEALIKIKDMPMVEYVIKAVNRATHTGKVVVVGPREQLEEYVNEKIDLIVDSGDSLVENIQKGFEVLDTSNLVLLMTSDIPLITEDVIDEFILSCNNEEADIYYPIIPKEKNKAKYPNVKRTYVHLVEGTFTGGNMVLIKPTVLQNSIDLLRKAVLWRKKPWKLSQILGMKFIFKFLMGNLSIEEIQERVKEITGYKGVGMITEHPEIGFDVDKPSDLKLMRDKYIL</sequence>
<organism evidence="2 3">
    <name type="scientific">Halothermothrix orenii (strain H 168 / OCM 544 / DSM 9562)</name>
    <dbReference type="NCBI Taxonomy" id="373903"/>
    <lineage>
        <taxon>Bacteria</taxon>
        <taxon>Bacillati</taxon>
        <taxon>Bacillota</taxon>
        <taxon>Clostridia</taxon>
        <taxon>Halanaerobiales</taxon>
        <taxon>Halothermotrichaceae</taxon>
        <taxon>Halothermothrix</taxon>
    </lineage>
</organism>
<evidence type="ECO:0000313" key="2">
    <source>
        <dbReference type="EMBL" id="ACL70880.1"/>
    </source>
</evidence>
<dbReference type="eggNOG" id="COG2266">
    <property type="taxonomic scope" value="Bacteria"/>
</dbReference>
<gene>
    <name evidence="2" type="ordered locus">Hore_21350</name>
</gene>
<dbReference type="OrthoDB" id="159246at2"/>
<dbReference type="RefSeq" id="WP_015923849.1">
    <property type="nucleotide sequence ID" value="NC_011899.1"/>
</dbReference>
<evidence type="ECO:0000313" key="3">
    <source>
        <dbReference type="Proteomes" id="UP000000719"/>
    </source>
</evidence>
<dbReference type="Gene3D" id="3.90.550.10">
    <property type="entry name" value="Spore Coat Polysaccharide Biosynthesis Protein SpsA, Chain A"/>
    <property type="match status" value="1"/>
</dbReference>
<dbReference type="Proteomes" id="UP000000719">
    <property type="component" value="Chromosome"/>
</dbReference>
<dbReference type="KEGG" id="hor:Hore_21350"/>
<dbReference type="STRING" id="373903.Hore_21350"/>
<protein>
    <recommendedName>
        <fullName evidence="1">MobA-like NTP transferase domain-containing protein</fullName>
    </recommendedName>
</protein>
<reference evidence="2 3" key="1">
    <citation type="journal article" date="2009" name="PLoS ONE">
        <title>Genome analysis of the anaerobic thermohalophilic bacterium Halothermothrix orenii.</title>
        <authorList>
            <person name="Mavromatis K."/>
            <person name="Ivanova N."/>
            <person name="Anderson I."/>
            <person name="Lykidis A."/>
            <person name="Hooper S.D."/>
            <person name="Sun H."/>
            <person name="Kunin V."/>
            <person name="Lapidus A."/>
            <person name="Hugenholtz P."/>
            <person name="Patel B."/>
            <person name="Kyrpides N.C."/>
        </authorList>
    </citation>
    <scope>NUCLEOTIDE SEQUENCE [LARGE SCALE GENOMIC DNA]</scope>
    <source>
        <strain evidence="3">H 168 / OCM 544 / DSM 9562</strain>
    </source>
</reference>
<dbReference type="AlphaFoldDB" id="B8D0E4"/>
<dbReference type="InterPro" id="IPR025877">
    <property type="entry name" value="MobA-like_NTP_Trfase"/>
</dbReference>
<dbReference type="InterPro" id="IPR029044">
    <property type="entry name" value="Nucleotide-diphossugar_trans"/>
</dbReference>
<dbReference type="EMBL" id="CP001098">
    <property type="protein sequence ID" value="ACL70880.1"/>
    <property type="molecule type" value="Genomic_DNA"/>
</dbReference>
<dbReference type="HOGENOM" id="CLU_071013_1_0_9"/>
<feature type="domain" description="MobA-like NTP transferase" evidence="1">
    <location>
        <begin position="26"/>
        <end position="135"/>
    </location>
</feature>